<dbReference type="NCBIfam" id="TIGR02074">
    <property type="entry name" value="PBP_1a_fam"/>
    <property type="match status" value="1"/>
</dbReference>
<feature type="domain" description="Penicillin-binding protein transpeptidase" evidence="19">
    <location>
        <begin position="318"/>
        <end position="591"/>
    </location>
</feature>
<dbReference type="InterPro" id="IPR023346">
    <property type="entry name" value="Lysozyme-like_dom_sf"/>
</dbReference>
<evidence type="ECO:0000256" key="7">
    <source>
        <dbReference type="ARBA" id="ARBA00022679"/>
    </source>
</evidence>
<dbReference type="GO" id="GO:0008360">
    <property type="term" value="P:regulation of cell shape"/>
    <property type="evidence" value="ECO:0007669"/>
    <property type="project" value="UniProtKB-KW"/>
</dbReference>
<evidence type="ECO:0000313" key="21">
    <source>
        <dbReference type="EMBL" id="OZM58165.1"/>
    </source>
</evidence>
<dbReference type="SUPFAM" id="SSF53955">
    <property type="entry name" value="Lysozyme-like"/>
    <property type="match status" value="1"/>
</dbReference>
<evidence type="ECO:0000259" key="19">
    <source>
        <dbReference type="Pfam" id="PF00905"/>
    </source>
</evidence>
<dbReference type="GO" id="GO:0006508">
    <property type="term" value="P:proteolysis"/>
    <property type="evidence" value="ECO:0007669"/>
    <property type="project" value="UniProtKB-KW"/>
</dbReference>
<dbReference type="GO" id="GO:0009252">
    <property type="term" value="P:peptidoglycan biosynthetic process"/>
    <property type="evidence" value="ECO:0007669"/>
    <property type="project" value="UniProtKB-KW"/>
</dbReference>
<evidence type="ECO:0000256" key="16">
    <source>
        <dbReference type="ARBA" id="ARBA00034000"/>
    </source>
</evidence>
<accession>A0A263BWR7</accession>
<dbReference type="Pfam" id="PF00905">
    <property type="entry name" value="Transpeptidase"/>
    <property type="match status" value="1"/>
</dbReference>
<evidence type="ECO:0000256" key="4">
    <source>
        <dbReference type="ARBA" id="ARBA00022645"/>
    </source>
</evidence>
<dbReference type="Gene3D" id="3.40.710.10">
    <property type="entry name" value="DD-peptidase/beta-lactamase superfamily"/>
    <property type="match status" value="1"/>
</dbReference>
<comment type="similarity">
    <text evidence="2">In the N-terminal section; belongs to the glycosyltransferase 51 family.</text>
</comment>
<keyword evidence="15" id="KW-0961">Cell wall biogenesis/degradation</keyword>
<evidence type="ECO:0000256" key="17">
    <source>
        <dbReference type="ARBA" id="ARBA00049902"/>
    </source>
</evidence>
<dbReference type="PANTHER" id="PTHR32282">
    <property type="entry name" value="BINDING PROTEIN TRANSPEPTIDASE, PUTATIVE-RELATED"/>
    <property type="match status" value="1"/>
</dbReference>
<proteinExistence type="inferred from homology"/>
<name>A0A263BWR7_9BACI</name>
<evidence type="ECO:0000256" key="12">
    <source>
        <dbReference type="ARBA" id="ARBA00022989"/>
    </source>
</evidence>
<evidence type="ECO:0000256" key="2">
    <source>
        <dbReference type="ARBA" id="ARBA00007739"/>
    </source>
</evidence>
<dbReference type="Gene3D" id="1.10.3810.10">
    <property type="entry name" value="Biosynthetic peptidoglycan transglycosylase-like"/>
    <property type="match status" value="1"/>
</dbReference>
<evidence type="ECO:0000256" key="18">
    <source>
        <dbReference type="SAM" id="Phobius"/>
    </source>
</evidence>
<keyword evidence="8 18" id="KW-0812">Transmembrane</keyword>
<comment type="caution">
    <text evidence="21">The sequence shown here is derived from an EMBL/GenBank/DDBJ whole genome shotgun (WGS) entry which is preliminary data.</text>
</comment>
<dbReference type="InterPro" id="IPR001264">
    <property type="entry name" value="Glyco_trans_51"/>
</dbReference>
<keyword evidence="5" id="KW-0645">Protease</keyword>
<feature type="transmembrane region" description="Helical" evidence="18">
    <location>
        <begin position="7"/>
        <end position="29"/>
    </location>
</feature>
<sequence>MFRKGLLLLTIILMSSIAGLLFYILIIFLGDYVIDEKKLVMNATTVLKDEDGNELASLFIENRELVSIKDIPEHVQEAFIAIEDARFYKHPGIDLKAIARAIYKDLISGSKVQGGSTITQQLAKNIFLSHEKTWLRKTKEVVIALNLERAYTKKKLLEFYLNNIYFGHGAYGIQAAAELYFNKDVSDLSVIEGALLAALPKAPSHYSPIKNYEDAFERRNLVLAKMEREDYLDPGEAVRLQGKTINLDIKKVRNDTAMQSYIDLVLNEAEDKYHLTNEEIARGGYTIVVPMKKELQEVSYDYFQESTHFPGVDEEVEGALVLLNRHTGGVLAVQGGRNYVPKGLNRVNVKRQPGSTFKPIVVYSPALEEFPFHPYSILVDRKLSYDGYRPKNYNDVYDIQITMYDALLKSGNASAVWLLNEMGIDKGKEYAEKFGIQLSREDSLALALGGISTGVTPLQMAKAYSAFANAGEMVSPYFITAIYDSEGKVLHKREVKKTKVVSKQTAWYMTKMLEGVIQSGTGRYGNYEGTLAGKTGSTQNPNKDYTTKDAWFVGYTPKIVGALWMGYDKTSSEQYLTGGGNFPTVLFKKIISDVQRDEEVNFIRPLGVKDLEPPVRLPKVDDLKANLSFSSFGFLSVNLTWTPSEDERVIYNIYEVKNQKQQLIGTVIGNGSFHVSDVPIFGSIKYYVIPKNPQTMLEGKTSNEAIISFFKD</sequence>
<evidence type="ECO:0000313" key="22">
    <source>
        <dbReference type="Proteomes" id="UP000217083"/>
    </source>
</evidence>
<keyword evidence="10" id="KW-0133">Cell shape</keyword>
<dbReference type="GO" id="GO:0009002">
    <property type="term" value="F:serine-type D-Ala-D-Ala carboxypeptidase activity"/>
    <property type="evidence" value="ECO:0007669"/>
    <property type="project" value="UniProtKB-EC"/>
</dbReference>
<evidence type="ECO:0000256" key="9">
    <source>
        <dbReference type="ARBA" id="ARBA00022801"/>
    </source>
</evidence>
<evidence type="ECO:0000256" key="8">
    <source>
        <dbReference type="ARBA" id="ARBA00022692"/>
    </source>
</evidence>
<reference evidence="21 22" key="2">
    <citation type="submission" date="2017-09" db="EMBL/GenBank/DDBJ databases">
        <title>Bacillus patelloidae sp. nov., isolated from the intestinal tract of a marine limpet.</title>
        <authorList>
            <person name="Liu R."/>
            <person name="Dong C."/>
            <person name="Shao Z."/>
        </authorList>
    </citation>
    <scope>NUCLEOTIDE SEQUENCE [LARGE SCALE GENOMIC DNA]</scope>
    <source>
        <strain evidence="21 22">SA5d-4</strain>
    </source>
</reference>
<dbReference type="InterPro" id="IPR050396">
    <property type="entry name" value="Glycosyltr_51/Transpeptidase"/>
</dbReference>
<dbReference type="AlphaFoldDB" id="A0A263BWR7"/>
<dbReference type="Proteomes" id="UP000217083">
    <property type="component" value="Unassembled WGS sequence"/>
</dbReference>
<evidence type="ECO:0000256" key="5">
    <source>
        <dbReference type="ARBA" id="ARBA00022670"/>
    </source>
</evidence>
<dbReference type="Pfam" id="PF00912">
    <property type="entry name" value="Transgly"/>
    <property type="match status" value="1"/>
</dbReference>
<keyword evidence="11" id="KW-0573">Peptidoglycan synthesis</keyword>
<keyword evidence="9" id="KW-0378">Hydrolase</keyword>
<keyword evidence="4" id="KW-0121">Carboxypeptidase</keyword>
<dbReference type="InterPro" id="IPR036950">
    <property type="entry name" value="PBP_transglycosylase"/>
</dbReference>
<reference evidence="22" key="1">
    <citation type="submission" date="2017-08" db="EMBL/GenBank/DDBJ databases">
        <authorList>
            <person name="Huang Z."/>
        </authorList>
    </citation>
    <scope>NUCLEOTIDE SEQUENCE [LARGE SCALE GENOMIC DNA]</scope>
    <source>
        <strain evidence="22">SA5d-4</strain>
    </source>
</reference>
<dbReference type="EMBL" id="NPIA01000001">
    <property type="protein sequence ID" value="OZM58165.1"/>
    <property type="molecule type" value="Genomic_DNA"/>
</dbReference>
<evidence type="ECO:0000259" key="20">
    <source>
        <dbReference type="Pfam" id="PF00912"/>
    </source>
</evidence>
<keyword evidence="14" id="KW-0511">Multifunctional enzyme</keyword>
<keyword evidence="7" id="KW-0808">Transferase</keyword>
<evidence type="ECO:0000256" key="15">
    <source>
        <dbReference type="ARBA" id="ARBA00023316"/>
    </source>
</evidence>
<evidence type="ECO:0000256" key="11">
    <source>
        <dbReference type="ARBA" id="ARBA00022984"/>
    </source>
</evidence>
<evidence type="ECO:0000256" key="10">
    <source>
        <dbReference type="ARBA" id="ARBA00022960"/>
    </source>
</evidence>
<keyword evidence="13 18" id="KW-0472">Membrane</keyword>
<dbReference type="GO" id="GO:0030288">
    <property type="term" value="C:outer membrane-bounded periplasmic space"/>
    <property type="evidence" value="ECO:0007669"/>
    <property type="project" value="TreeGrafter"/>
</dbReference>
<dbReference type="PANTHER" id="PTHR32282:SF32">
    <property type="entry name" value="PENICILLIN-BINDING PROTEIN 2A"/>
    <property type="match status" value="1"/>
</dbReference>
<evidence type="ECO:0000256" key="13">
    <source>
        <dbReference type="ARBA" id="ARBA00023136"/>
    </source>
</evidence>
<comment type="catalytic activity">
    <reaction evidence="17">
        <text>[GlcNAc-(1-&gt;4)-Mur2Ac(oyl-L-Ala-gamma-D-Glu-L-Lys-D-Ala-D-Ala)](n)-di-trans,octa-cis-undecaprenyl diphosphate + beta-D-GlcNAc-(1-&gt;4)-Mur2Ac(oyl-L-Ala-gamma-D-Glu-L-Lys-D-Ala-D-Ala)-di-trans,octa-cis-undecaprenyl diphosphate = [GlcNAc-(1-&gt;4)-Mur2Ac(oyl-L-Ala-gamma-D-Glu-L-Lys-D-Ala-D-Ala)](n+1)-di-trans,octa-cis-undecaprenyl diphosphate + di-trans,octa-cis-undecaprenyl diphosphate + H(+)</text>
        <dbReference type="Rhea" id="RHEA:23708"/>
        <dbReference type="Rhea" id="RHEA-COMP:9602"/>
        <dbReference type="Rhea" id="RHEA-COMP:9603"/>
        <dbReference type="ChEBI" id="CHEBI:15378"/>
        <dbReference type="ChEBI" id="CHEBI:58405"/>
        <dbReference type="ChEBI" id="CHEBI:60033"/>
        <dbReference type="ChEBI" id="CHEBI:78435"/>
        <dbReference type="EC" id="2.4.99.28"/>
    </reaction>
</comment>
<keyword evidence="3" id="KW-1003">Cell membrane</keyword>
<organism evidence="21 22">
    <name type="scientific">Lottiidibacillus patelloidae</name>
    <dbReference type="NCBI Taxonomy" id="2670334"/>
    <lineage>
        <taxon>Bacteria</taxon>
        <taxon>Bacillati</taxon>
        <taxon>Bacillota</taxon>
        <taxon>Bacilli</taxon>
        <taxon>Bacillales</taxon>
        <taxon>Bacillaceae</taxon>
        <taxon>Lottiidibacillus</taxon>
    </lineage>
</organism>
<protein>
    <submittedName>
        <fullName evidence="21">Penicillin-binding protein</fullName>
    </submittedName>
</protein>
<evidence type="ECO:0000256" key="1">
    <source>
        <dbReference type="ARBA" id="ARBA00007090"/>
    </source>
</evidence>
<dbReference type="InterPro" id="IPR012338">
    <property type="entry name" value="Beta-lactam/transpept-like"/>
</dbReference>
<dbReference type="GO" id="GO:0008955">
    <property type="term" value="F:peptidoglycan glycosyltransferase activity"/>
    <property type="evidence" value="ECO:0007669"/>
    <property type="project" value="UniProtKB-EC"/>
</dbReference>
<feature type="domain" description="Glycosyl transferase family 51" evidence="20">
    <location>
        <begin position="53"/>
        <end position="226"/>
    </location>
</feature>
<evidence type="ECO:0000256" key="14">
    <source>
        <dbReference type="ARBA" id="ARBA00023268"/>
    </source>
</evidence>
<evidence type="ECO:0000256" key="6">
    <source>
        <dbReference type="ARBA" id="ARBA00022676"/>
    </source>
</evidence>
<dbReference type="GO" id="GO:0071555">
    <property type="term" value="P:cell wall organization"/>
    <property type="evidence" value="ECO:0007669"/>
    <property type="project" value="UniProtKB-KW"/>
</dbReference>
<dbReference type="InterPro" id="IPR001460">
    <property type="entry name" value="PCN-bd_Tpept"/>
</dbReference>
<gene>
    <name evidence="21" type="ORF">CIB95_00885</name>
</gene>
<dbReference type="SUPFAM" id="SSF56601">
    <property type="entry name" value="beta-lactamase/transpeptidase-like"/>
    <property type="match status" value="1"/>
</dbReference>
<keyword evidence="6" id="KW-0328">Glycosyltransferase</keyword>
<comment type="similarity">
    <text evidence="1">In the C-terminal section; belongs to the transpeptidase family.</text>
</comment>
<dbReference type="GO" id="GO:0008658">
    <property type="term" value="F:penicillin binding"/>
    <property type="evidence" value="ECO:0007669"/>
    <property type="project" value="InterPro"/>
</dbReference>
<evidence type="ECO:0000256" key="3">
    <source>
        <dbReference type="ARBA" id="ARBA00022475"/>
    </source>
</evidence>
<keyword evidence="12 18" id="KW-1133">Transmembrane helix</keyword>
<dbReference type="FunFam" id="1.10.3810.10:FF:000001">
    <property type="entry name" value="Penicillin-binding protein 1A"/>
    <property type="match status" value="1"/>
</dbReference>
<comment type="catalytic activity">
    <reaction evidence="16">
        <text>Preferential cleavage: (Ac)2-L-Lys-D-Ala-|-D-Ala. Also transpeptidation of peptidyl-alanyl moieties that are N-acyl substituents of D-alanine.</text>
        <dbReference type="EC" id="3.4.16.4"/>
    </reaction>
</comment>
<dbReference type="RefSeq" id="WP_094920613.1">
    <property type="nucleotide sequence ID" value="NZ_NPIA01000001.1"/>
</dbReference>
<keyword evidence="22" id="KW-1185">Reference proteome</keyword>